<dbReference type="Gene3D" id="3.40.50.720">
    <property type="entry name" value="NAD(P)-binding Rossmann-like Domain"/>
    <property type="match status" value="1"/>
</dbReference>
<proteinExistence type="predicted"/>
<sequence>MTTVLITGANRGLGLEFARQYQTEDVDVIACCRHPAQADSLQQLGVKVMELDVADPASVATLAATLNGVGIDILVSNAGIWGPRAQGADTCDPDAVTETLRVNAVAPFRLARTFKPNLLAGRDRKLAVLTSKMGSISDSSGGEIAYRASKAALNMIMHAVAKEWAREGLLVGIFHPGWVKTDMGGPHAPLDAKTSVTGLRTRIAELSPRTSGRFLDYSGKEIGW</sequence>
<keyword evidence="2" id="KW-1185">Reference proteome</keyword>
<protein>
    <submittedName>
        <fullName evidence="1">SDR family oxidoreductase</fullName>
    </submittedName>
</protein>
<accession>A0ABP3PHR9</accession>
<gene>
    <name evidence="1" type="ORF">GCM10008942_13490</name>
</gene>
<dbReference type="PRINTS" id="PR00081">
    <property type="entry name" value="GDHRDH"/>
</dbReference>
<evidence type="ECO:0000313" key="1">
    <source>
        <dbReference type="EMBL" id="GAA0566360.1"/>
    </source>
</evidence>
<dbReference type="Proteomes" id="UP001499951">
    <property type="component" value="Unassembled WGS sequence"/>
</dbReference>
<dbReference type="InterPro" id="IPR002347">
    <property type="entry name" value="SDR_fam"/>
</dbReference>
<comment type="caution">
    <text evidence="1">The sequence shown here is derived from an EMBL/GenBank/DDBJ whole genome shotgun (WGS) entry which is preliminary data.</text>
</comment>
<dbReference type="SUPFAM" id="SSF51735">
    <property type="entry name" value="NAD(P)-binding Rossmann-fold domains"/>
    <property type="match status" value="1"/>
</dbReference>
<dbReference type="CDD" id="cd05325">
    <property type="entry name" value="carb_red_sniffer_like_SDR_c"/>
    <property type="match status" value="1"/>
</dbReference>
<reference evidence="2" key="1">
    <citation type="journal article" date="2019" name="Int. J. Syst. Evol. Microbiol.">
        <title>The Global Catalogue of Microorganisms (GCM) 10K type strain sequencing project: providing services to taxonomists for standard genome sequencing and annotation.</title>
        <authorList>
            <consortium name="The Broad Institute Genomics Platform"/>
            <consortium name="The Broad Institute Genome Sequencing Center for Infectious Disease"/>
            <person name="Wu L."/>
            <person name="Ma J."/>
        </authorList>
    </citation>
    <scope>NUCLEOTIDE SEQUENCE [LARGE SCALE GENOMIC DNA]</scope>
    <source>
        <strain evidence="2">JCM 15089</strain>
    </source>
</reference>
<dbReference type="InterPro" id="IPR036291">
    <property type="entry name" value="NAD(P)-bd_dom_sf"/>
</dbReference>
<dbReference type="RefSeq" id="WP_166933237.1">
    <property type="nucleotide sequence ID" value="NZ_BAAADD010000003.1"/>
</dbReference>
<evidence type="ECO:0000313" key="2">
    <source>
        <dbReference type="Proteomes" id="UP001499951"/>
    </source>
</evidence>
<dbReference type="PANTHER" id="PTHR45458">
    <property type="entry name" value="SHORT-CHAIN DEHYDROGENASE/REDUCTASE SDR"/>
    <property type="match status" value="1"/>
</dbReference>
<name>A0ABP3PHR9_9PROT</name>
<organism evidence="1 2">
    <name type="scientific">Rhizomicrobium electricum</name>
    <dbReference type="NCBI Taxonomy" id="480070"/>
    <lineage>
        <taxon>Bacteria</taxon>
        <taxon>Pseudomonadati</taxon>
        <taxon>Pseudomonadota</taxon>
        <taxon>Alphaproteobacteria</taxon>
        <taxon>Micropepsales</taxon>
        <taxon>Micropepsaceae</taxon>
        <taxon>Rhizomicrobium</taxon>
    </lineage>
</organism>
<dbReference type="Pfam" id="PF00106">
    <property type="entry name" value="adh_short"/>
    <property type="match status" value="1"/>
</dbReference>
<dbReference type="PANTHER" id="PTHR45458:SF1">
    <property type="entry name" value="SHORT CHAIN DEHYDROGENASE"/>
    <property type="match status" value="1"/>
</dbReference>
<dbReference type="EMBL" id="BAAADD010000003">
    <property type="protein sequence ID" value="GAA0566360.1"/>
    <property type="molecule type" value="Genomic_DNA"/>
</dbReference>
<dbReference type="InterPro" id="IPR052184">
    <property type="entry name" value="SDR_enzymes"/>
</dbReference>